<accession>A0A0M2KJI0</accession>
<dbReference type="PATRIC" id="fig|65700.7.peg.5483"/>
<evidence type="ECO:0000313" key="5">
    <source>
        <dbReference type="Proteomes" id="UP000264980"/>
    </source>
</evidence>
<dbReference type="AlphaFoldDB" id="A0A0M2KJI0"/>
<evidence type="ECO:0000313" key="3">
    <source>
        <dbReference type="EMBL" id="KKF37462.1"/>
    </source>
</evidence>
<evidence type="ECO:0000313" key="4">
    <source>
        <dbReference type="Proteomes" id="UP000033924"/>
    </source>
</evidence>
<gene>
    <name evidence="2" type="ORF">AV903_24270</name>
    <name evidence="3" type="ORF">SY86_21970</name>
</gene>
<dbReference type="EMBL" id="CP013970">
    <property type="protein sequence ID" value="AXF78411.1"/>
    <property type="molecule type" value="Genomic_DNA"/>
</dbReference>
<dbReference type="Proteomes" id="UP000264980">
    <property type="component" value="Chromosome"/>
</dbReference>
<dbReference type="RefSeq" id="WP_016190412.1">
    <property type="nucleotide sequence ID" value="NZ_CP013970.1"/>
</dbReference>
<evidence type="ECO:0000313" key="2">
    <source>
        <dbReference type="EMBL" id="AXF78411.1"/>
    </source>
</evidence>
<evidence type="ECO:0000256" key="1">
    <source>
        <dbReference type="SAM" id="Phobius"/>
    </source>
</evidence>
<dbReference type="STRING" id="65700.SY86_21970"/>
<keyword evidence="1" id="KW-1133">Transmembrane helix</keyword>
<keyword evidence="4" id="KW-1185">Reference proteome</keyword>
<keyword evidence="1" id="KW-0472">Membrane</keyword>
<dbReference type="Proteomes" id="UP000033924">
    <property type="component" value="Unassembled WGS sequence"/>
</dbReference>
<keyword evidence="1" id="KW-0812">Transmembrane</keyword>
<organism evidence="3 4">
    <name type="scientific">Erwinia tracheiphila</name>
    <dbReference type="NCBI Taxonomy" id="65700"/>
    <lineage>
        <taxon>Bacteria</taxon>
        <taxon>Pseudomonadati</taxon>
        <taxon>Pseudomonadota</taxon>
        <taxon>Gammaproteobacteria</taxon>
        <taxon>Enterobacterales</taxon>
        <taxon>Erwiniaceae</taxon>
        <taxon>Erwinia</taxon>
    </lineage>
</organism>
<protein>
    <submittedName>
        <fullName evidence="3">Uncharacterized protein</fullName>
    </submittedName>
</protein>
<reference evidence="2 5" key="2">
    <citation type="submission" date="2016-01" db="EMBL/GenBank/DDBJ databases">
        <authorList>
            <person name="Oliw E.H."/>
        </authorList>
    </citation>
    <scope>NUCLEOTIDE SEQUENCE [LARGE SCALE GENOMIC DNA]</scope>
    <source>
        <strain evidence="2 5">MDcuke</strain>
    </source>
</reference>
<sequence>MPPVSRMRYPTLLASMHHLWCNYPSLRRATLAQALLSVGFSTFWSTLAVMLHNSWQLGSAILKYASWPGVVALLTLSSCGSMLMRWREKPPTTARSSTTE</sequence>
<proteinExistence type="predicted"/>
<name>A0A0M2KJI0_9GAMM</name>
<feature type="transmembrane region" description="Helical" evidence="1">
    <location>
        <begin position="64"/>
        <end position="86"/>
    </location>
</feature>
<dbReference type="EMBL" id="JXNU01000003">
    <property type="protein sequence ID" value="KKF37462.1"/>
    <property type="molecule type" value="Genomic_DNA"/>
</dbReference>
<reference evidence="3 4" key="1">
    <citation type="submission" date="2015-01" db="EMBL/GenBank/DDBJ databases">
        <title>Erwinia tracheiphila.</title>
        <authorList>
            <person name="Shapiro L.R."/>
        </authorList>
    </citation>
    <scope>NUCLEOTIDE SEQUENCE [LARGE SCALE GENOMIC DNA]</scope>
    <source>
        <strain evidence="3 4">BuffGH</strain>
    </source>
</reference>